<dbReference type="Proteomes" id="UP000613160">
    <property type="component" value="Unassembled WGS sequence"/>
</dbReference>
<dbReference type="InterPro" id="IPR012347">
    <property type="entry name" value="Ferritin-like"/>
</dbReference>
<accession>A0A916XVB8</accession>
<feature type="domain" description="DUF305" evidence="2">
    <location>
        <begin position="66"/>
        <end position="145"/>
    </location>
</feature>
<sequence length="151" mass="15603">MTRQHLLATLFSALLLGPAVAQDKAATGDMAGMHHGAPASEVVLPAACLAASEDTAMAPMAHGADLDPVQAANHAAMQVMDGPMMRAATIKDADLAFNCGMVAHHAGAIAMAKVELEMGKDEASKALASRIIAAQEEEIAEMTAWVEAWGK</sequence>
<feature type="chain" id="PRO_5036965615" description="DUF305 domain-containing protein" evidence="1">
    <location>
        <begin position="22"/>
        <end position="151"/>
    </location>
</feature>
<dbReference type="Gene3D" id="1.20.1260.10">
    <property type="match status" value="1"/>
</dbReference>
<evidence type="ECO:0000256" key="1">
    <source>
        <dbReference type="SAM" id="SignalP"/>
    </source>
</evidence>
<dbReference type="RefSeq" id="WP_244639959.1">
    <property type="nucleotide sequence ID" value="NZ_BMJJ01000003.1"/>
</dbReference>
<proteinExistence type="predicted"/>
<gene>
    <name evidence="3" type="ORF">GCM10011335_17040</name>
</gene>
<keyword evidence="4" id="KW-1185">Reference proteome</keyword>
<organism evidence="3 4">
    <name type="scientific">Aureimonas glaciei</name>
    <dbReference type="NCBI Taxonomy" id="1776957"/>
    <lineage>
        <taxon>Bacteria</taxon>
        <taxon>Pseudomonadati</taxon>
        <taxon>Pseudomonadota</taxon>
        <taxon>Alphaproteobacteria</taxon>
        <taxon>Hyphomicrobiales</taxon>
        <taxon>Aurantimonadaceae</taxon>
        <taxon>Aureimonas</taxon>
    </lineage>
</organism>
<reference evidence="3" key="1">
    <citation type="journal article" date="2014" name="Int. J. Syst. Evol. Microbiol.">
        <title>Complete genome sequence of Corynebacterium casei LMG S-19264T (=DSM 44701T), isolated from a smear-ripened cheese.</title>
        <authorList>
            <consortium name="US DOE Joint Genome Institute (JGI-PGF)"/>
            <person name="Walter F."/>
            <person name="Albersmeier A."/>
            <person name="Kalinowski J."/>
            <person name="Ruckert C."/>
        </authorList>
    </citation>
    <scope>NUCLEOTIDE SEQUENCE</scope>
    <source>
        <strain evidence="3">CGMCC 1.15493</strain>
    </source>
</reference>
<evidence type="ECO:0000259" key="2">
    <source>
        <dbReference type="Pfam" id="PF03713"/>
    </source>
</evidence>
<feature type="signal peptide" evidence="1">
    <location>
        <begin position="1"/>
        <end position="21"/>
    </location>
</feature>
<dbReference type="InterPro" id="IPR005183">
    <property type="entry name" value="DUF305_CopM-like"/>
</dbReference>
<dbReference type="AlphaFoldDB" id="A0A916XVB8"/>
<comment type="caution">
    <text evidence="3">The sequence shown here is derived from an EMBL/GenBank/DDBJ whole genome shotgun (WGS) entry which is preliminary data.</text>
</comment>
<dbReference type="Pfam" id="PF03713">
    <property type="entry name" value="DUF305"/>
    <property type="match status" value="1"/>
</dbReference>
<evidence type="ECO:0000313" key="3">
    <source>
        <dbReference type="EMBL" id="GGD14869.1"/>
    </source>
</evidence>
<dbReference type="PANTHER" id="PTHR36933:SF1">
    <property type="entry name" value="SLL0788 PROTEIN"/>
    <property type="match status" value="1"/>
</dbReference>
<evidence type="ECO:0000313" key="4">
    <source>
        <dbReference type="Proteomes" id="UP000613160"/>
    </source>
</evidence>
<protein>
    <recommendedName>
        <fullName evidence="2">DUF305 domain-containing protein</fullName>
    </recommendedName>
</protein>
<keyword evidence="1" id="KW-0732">Signal</keyword>
<reference evidence="3" key="2">
    <citation type="submission" date="2020-09" db="EMBL/GenBank/DDBJ databases">
        <authorList>
            <person name="Sun Q."/>
            <person name="Zhou Y."/>
        </authorList>
    </citation>
    <scope>NUCLEOTIDE SEQUENCE</scope>
    <source>
        <strain evidence="3">CGMCC 1.15493</strain>
    </source>
</reference>
<dbReference type="PANTHER" id="PTHR36933">
    <property type="entry name" value="SLL0788 PROTEIN"/>
    <property type="match status" value="1"/>
</dbReference>
<name>A0A916XVB8_9HYPH</name>
<dbReference type="EMBL" id="BMJJ01000003">
    <property type="protein sequence ID" value="GGD14869.1"/>
    <property type="molecule type" value="Genomic_DNA"/>
</dbReference>